<dbReference type="SUPFAM" id="SSF55068">
    <property type="entry name" value="Peptide methionine sulfoxide reductase"/>
    <property type="match status" value="1"/>
</dbReference>
<name>A0ABX1RUM8_9FLAO</name>
<dbReference type="InterPro" id="IPR002569">
    <property type="entry name" value="Met_Sox_Rdtase_MsrA_dom"/>
</dbReference>
<comment type="catalytic activity">
    <reaction evidence="4">
        <text>[thioredoxin]-disulfide + L-methionine + H2O = L-methionine (S)-S-oxide + [thioredoxin]-dithiol</text>
        <dbReference type="Rhea" id="RHEA:19993"/>
        <dbReference type="Rhea" id="RHEA-COMP:10698"/>
        <dbReference type="Rhea" id="RHEA-COMP:10700"/>
        <dbReference type="ChEBI" id="CHEBI:15377"/>
        <dbReference type="ChEBI" id="CHEBI:29950"/>
        <dbReference type="ChEBI" id="CHEBI:50058"/>
        <dbReference type="ChEBI" id="CHEBI:57844"/>
        <dbReference type="ChEBI" id="CHEBI:58772"/>
        <dbReference type="EC" id="1.8.4.11"/>
    </reaction>
</comment>
<comment type="catalytic activity">
    <reaction evidence="3">
        <text>L-methionyl-[protein] + [thioredoxin]-disulfide + H2O = L-methionyl-(S)-S-oxide-[protein] + [thioredoxin]-dithiol</text>
        <dbReference type="Rhea" id="RHEA:14217"/>
        <dbReference type="Rhea" id="RHEA-COMP:10698"/>
        <dbReference type="Rhea" id="RHEA-COMP:10700"/>
        <dbReference type="Rhea" id="RHEA-COMP:12313"/>
        <dbReference type="Rhea" id="RHEA-COMP:12315"/>
        <dbReference type="ChEBI" id="CHEBI:15377"/>
        <dbReference type="ChEBI" id="CHEBI:16044"/>
        <dbReference type="ChEBI" id="CHEBI:29950"/>
        <dbReference type="ChEBI" id="CHEBI:44120"/>
        <dbReference type="ChEBI" id="CHEBI:50058"/>
        <dbReference type="EC" id="1.8.4.11"/>
    </reaction>
</comment>
<evidence type="ECO:0000256" key="4">
    <source>
        <dbReference type="ARBA" id="ARBA00048782"/>
    </source>
</evidence>
<dbReference type="Pfam" id="PF01625">
    <property type="entry name" value="PMSR"/>
    <property type="match status" value="1"/>
</dbReference>
<dbReference type="RefSeq" id="WP_169671581.1">
    <property type="nucleotide sequence ID" value="NZ_JABBHF010000003.1"/>
</dbReference>
<evidence type="ECO:0000256" key="3">
    <source>
        <dbReference type="ARBA" id="ARBA00047806"/>
    </source>
</evidence>
<dbReference type="EMBL" id="JABBHF010000003">
    <property type="protein sequence ID" value="NMH87255.1"/>
    <property type="molecule type" value="Genomic_DNA"/>
</dbReference>
<dbReference type="PANTHER" id="PTHR43774">
    <property type="entry name" value="PEPTIDE METHIONINE SULFOXIDE REDUCTASE"/>
    <property type="match status" value="1"/>
</dbReference>
<evidence type="ECO:0000313" key="7">
    <source>
        <dbReference type="Proteomes" id="UP000746690"/>
    </source>
</evidence>
<evidence type="ECO:0000313" key="6">
    <source>
        <dbReference type="EMBL" id="NMH87255.1"/>
    </source>
</evidence>
<evidence type="ECO:0000256" key="1">
    <source>
        <dbReference type="ARBA" id="ARBA00012502"/>
    </source>
</evidence>
<protein>
    <recommendedName>
        <fullName evidence="1">peptide-methionine (S)-S-oxide reductase</fullName>
        <ecNumber evidence="1">1.8.4.11</ecNumber>
    </recommendedName>
</protein>
<gene>
    <name evidence="6" type="ORF">HHX25_07045</name>
</gene>
<reference evidence="6 7" key="1">
    <citation type="submission" date="2020-04" db="EMBL/GenBank/DDBJ databases">
        <title>A Flavivirga sp. nov.</title>
        <authorList>
            <person name="Sun X."/>
        </authorList>
    </citation>
    <scope>NUCLEOTIDE SEQUENCE [LARGE SCALE GENOMIC DNA]</scope>
    <source>
        <strain evidence="6 7">Y03</strain>
    </source>
</reference>
<comment type="caution">
    <text evidence="6">The sequence shown here is derived from an EMBL/GenBank/DDBJ whole genome shotgun (WGS) entry which is preliminary data.</text>
</comment>
<dbReference type="EC" id="1.8.4.11" evidence="1"/>
<feature type="domain" description="Peptide methionine sulphoxide reductase MsrA" evidence="5">
    <location>
        <begin position="7"/>
        <end position="143"/>
    </location>
</feature>
<organism evidence="6 7">
    <name type="scientific">Flavivirga algicola</name>
    <dbReference type="NCBI Taxonomy" id="2729136"/>
    <lineage>
        <taxon>Bacteria</taxon>
        <taxon>Pseudomonadati</taxon>
        <taxon>Bacteroidota</taxon>
        <taxon>Flavobacteriia</taxon>
        <taxon>Flavobacteriales</taxon>
        <taxon>Flavobacteriaceae</taxon>
        <taxon>Flavivirga</taxon>
    </lineage>
</organism>
<dbReference type="Proteomes" id="UP000746690">
    <property type="component" value="Unassembled WGS sequence"/>
</dbReference>
<proteinExistence type="predicted"/>
<dbReference type="PANTHER" id="PTHR43774:SF1">
    <property type="entry name" value="PEPTIDE METHIONINE SULFOXIDE REDUCTASE MSRA 2"/>
    <property type="match status" value="1"/>
</dbReference>
<keyword evidence="2" id="KW-0560">Oxidoreductase</keyword>
<evidence type="ECO:0000256" key="2">
    <source>
        <dbReference type="ARBA" id="ARBA00023002"/>
    </source>
</evidence>
<evidence type="ECO:0000259" key="5">
    <source>
        <dbReference type="Pfam" id="PF01625"/>
    </source>
</evidence>
<sequence length="175" mass="20134">MNNELDKIAMGGGCHWCTEAVFQSLAGVTKVEQGYVASVDENSSFSEAVIIHFNPDDISLKTLIEIHLHTHKSTSNHSMRGKYRSAVYSFSEIQKKESECIIKDFQIDFEYKLITKVFPFQFFKPSREAIQNYYQKNPDKPFCKTFIDPKLRLLLQKFSDQVNKTKVAFMATTTV</sequence>
<keyword evidence="7" id="KW-1185">Reference proteome</keyword>
<dbReference type="Gene3D" id="3.30.1060.10">
    <property type="entry name" value="Peptide methionine sulphoxide reductase MsrA"/>
    <property type="match status" value="1"/>
</dbReference>
<dbReference type="InterPro" id="IPR036509">
    <property type="entry name" value="Met_Sox_Rdtase_MsrA_sf"/>
</dbReference>
<accession>A0ABX1RUM8</accession>